<name>D2GX46_AILME</name>
<feature type="non-terminal residue" evidence="6">
    <location>
        <position position="99"/>
    </location>
</feature>
<dbReference type="InterPro" id="IPR008195">
    <property type="entry name" value="Ribosomal_eL34"/>
</dbReference>
<dbReference type="InParanoid" id="D2GX46"/>
<dbReference type="PANTHER" id="PTHR46595">
    <property type="entry name" value="60S RIBOSOMAL PROTEIN L34"/>
    <property type="match status" value="1"/>
</dbReference>
<dbReference type="GO" id="GO:0006412">
    <property type="term" value="P:translation"/>
    <property type="evidence" value="ECO:0007669"/>
    <property type="project" value="InterPro"/>
</dbReference>
<keyword evidence="3" id="KW-0687">Ribonucleoprotein</keyword>
<protein>
    <recommendedName>
        <fullName evidence="4">Large ribosomal subunit protein eL34</fullName>
    </recommendedName>
    <alternativeName>
        <fullName evidence="5">60S ribosomal protein L34</fullName>
    </alternativeName>
</protein>
<evidence type="ECO:0000256" key="5">
    <source>
        <dbReference type="ARBA" id="ARBA00035333"/>
    </source>
</evidence>
<sequence length="99" mass="11071">ASDQTRLSLSPGHRIVYLFKQVGEAPIHTWRVPRPLQGVRAVIPKVLRRLFKTKNTSVGPGGGSKCAKCVHDRIKHAFLIKVQKIIVQLQKAPSQRQEA</sequence>
<accession>D2GX46</accession>
<proteinExistence type="inferred from homology"/>
<reference evidence="6" key="1">
    <citation type="journal article" date="2010" name="Nature">
        <title>The sequence and de novo assembly of the giant panda genome.</title>
        <authorList>
            <person name="Li R."/>
            <person name="Fan W."/>
            <person name="Tian G."/>
            <person name="Zhu H."/>
            <person name="He L."/>
            <person name="Cai J."/>
            <person name="Huang Q."/>
            <person name="Cai Q."/>
            <person name="Li B."/>
            <person name="Bai Y."/>
            <person name="Zhang Z."/>
            <person name="Zhang Y."/>
            <person name="Wang W."/>
            <person name="Li J."/>
            <person name="Wei F."/>
            <person name="Li H."/>
            <person name="Jian M."/>
            <person name="Li J."/>
            <person name="Zhang Z."/>
            <person name="Nielsen R."/>
            <person name="Li D."/>
            <person name="Gu W."/>
            <person name="Yang Z."/>
            <person name="Xuan Z."/>
            <person name="Ryder O.A."/>
            <person name="Leung F.C."/>
            <person name="Zhou Y."/>
            <person name="Cao J."/>
            <person name="Sun X."/>
            <person name="Fu Y."/>
            <person name="Fang X."/>
            <person name="Guo X."/>
            <person name="Wang B."/>
            <person name="Hou R."/>
            <person name="Shen F."/>
            <person name="Mu B."/>
            <person name="Ni P."/>
            <person name="Lin R."/>
            <person name="Qian W."/>
            <person name="Wang G."/>
            <person name="Yu C."/>
            <person name="Nie W."/>
            <person name="Wang J."/>
            <person name="Wu Z."/>
            <person name="Liang H."/>
            <person name="Min J."/>
            <person name="Wu Q."/>
            <person name="Cheng S."/>
            <person name="Ruan J."/>
            <person name="Wang M."/>
            <person name="Shi Z."/>
            <person name="Wen M."/>
            <person name="Liu B."/>
            <person name="Ren X."/>
            <person name="Zheng H."/>
            <person name="Dong D."/>
            <person name="Cook K."/>
            <person name="Shan G."/>
            <person name="Zhang H."/>
            <person name="Kosiol C."/>
            <person name="Xie X."/>
            <person name="Lu Z."/>
            <person name="Zheng H."/>
            <person name="Li Y."/>
            <person name="Steiner C.C."/>
            <person name="Lam T.T."/>
            <person name="Lin S."/>
            <person name="Zhang Q."/>
            <person name="Li G."/>
            <person name="Tian J."/>
            <person name="Gong T."/>
            <person name="Liu H."/>
            <person name="Zhang D."/>
            <person name="Fang L."/>
            <person name="Ye C."/>
            <person name="Zhang J."/>
            <person name="Hu W."/>
            <person name="Xu A."/>
            <person name="Ren Y."/>
            <person name="Zhang G."/>
            <person name="Bruford M.W."/>
            <person name="Li Q."/>
            <person name="Ma L."/>
            <person name="Guo Y."/>
            <person name="An N."/>
            <person name="Hu Y."/>
            <person name="Zheng Y."/>
            <person name="Shi Y."/>
            <person name="Li Z."/>
            <person name="Liu Q."/>
            <person name="Chen Y."/>
            <person name="Zhao J."/>
            <person name="Qu N."/>
            <person name="Zhao S."/>
            <person name="Tian F."/>
            <person name="Wang X."/>
            <person name="Wang H."/>
            <person name="Xu L."/>
            <person name="Liu X."/>
            <person name="Vinar T."/>
            <person name="Wang Y."/>
            <person name="Lam T.W."/>
            <person name="Yiu S.M."/>
            <person name="Liu S."/>
            <person name="Zhang H."/>
            <person name="Li D."/>
            <person name="Huang Y."/>
            <person name="Wang X."/>
            <person name="Yang G."/>
            <person name="Jiang Z."/>
            <person name="Wang J."/>
            <person name="Qin N."/>
            <person name="Li L."/>
            <person name="Li J."/>
            <person name="Bolund L."/>
            <person name="Kristiansen K."/>
            <person name="Wong G.K."/>
            <person name="Olson M."/>
            <person name="Zhang X."/>
            <person name="Li S."/>
            <person name="Yang H."/>
            <person name="Wang J."/>
            <person name="Wang J."/>
        </authorList>
    </citation>
    <scope>NUCLEOTIDE SEQUENCE [LARGE SCALE GENOMIC DNA]</scope>
</reference>
<evidence type="ECO:0000256" key="4">
    <source>
        <dbReference type="ARBA" id="ARBA00035227"/>
    </source>
</evidence>
<dbReference type="GO" id="GO:0003735">
    <property type="term" value="F:structural constituent of ribosome"/>
    <property type="evidence" value="ECO:0007669"/>
    <property type="project" value="InterPro"/>
</dbReference>
<evidence type="ECO:0000256" key="3">
    <source>
        <dbReference type="ARBA" id="ARBA00023274"/>
    </source>
</evidence>
<dbReference type="GO" id="GO:1990904">
    <property type="term" value="C:ribonucleoprotein complex"/>
    <property type="evidence" value="ECO:0007669"/>
    <property type="project" value="UniProtKB-KW"/>
</dbReference>
<dbReference type="Pfam" id="PF01199">
    <property type="entry name" value="Ribosomal_L34e"/>
    <property type="match status" value="1"/>
</dbReference>
<organism evidence="6">
    <name type="scientific">Ailuropoda melanoleuca</name>
    <name type="common">Giant panda</name>
    <dbReference type="NCBI Taxonomy" id="9646"/>
    <lineage>
        <taxon>Eukaryota</taxon>
        <taxon>Metazoa</taxon>
        <taxon>Chordata</taxon>
        <taxon>Craniata</taxon>
        <taxon>Vertebrata</taxon>
        <taxon>Euteleostomi</taxon>
        <taxon>Mammalia</taxon>
        <taxon>Eutheria</taxon>
        <taxon>Laurasiatheria</taxon>
        <taxon>Carnivora</taxon>
        <taxon>Caniformia</taxon>
        <taxon>Ursidae</taxon>
        <taxon>Ailuropoda</taxon>
    </lineage>
</organism>
<gene>
    <name evidence="6" type="ORF">PANDA_001431</name>
</gene>
<comment type="similarity">
    <text evidence="1">Belongs to the eukaryotic ribosomal protein eL34 family.</text>
</comment>
<feature type="non-terminal residue" evidence="6">
    <location>
        <position position="1"/>
    </location>
</feature>
<keyword evidence="2" id="KW-0689">Ribosomal protein</keyword>
<dbReference type="AlphaFoldDB" id="D2GX46"/>
<dbReference type="EMBL" id="GL192363">
    <property type="protein sequence ID" value="EFB23343.1"/>
    <property type="molecule type" value="Genomic_DNA"/>
</dbReference>
<evidence type="ECO:0000256" key="2">
    <source>
        <dbReference type="ARBA" id="ARBA00022980"/>
    </source>
</evidence>
<evidence type="ECO:0000256" key="1">
    <source>
        <dbReference type="ARBA" id="ARBA00009875"/>
    </source>
</evidence>
<dbReference type="InterPro" id="IPR038562">
    <property type="entry name" value="Ribosomal_eL34_C_sf"/>
</dbReference>
<dbReference type="GO" id="GO:0005840">
    <property type="term" value="C:ribosome"/>
    <property type="evidence" value="ECO:0007669"/>
    <property type="project" value="UniProtKB-KW"/>
</dbReference>
<dbReference type="Gene3D" id="6.20.340.10">
    <property type="match status" value="1"/>
</dbReference>
<evidence type="ECO:0000313" key="6">
    <source>
        <dbReference type="EMBL" id="EFB23343.1"/>
    </source>
</evidence>